<organism evidence="12 13">
    <name type="scientific">Dyadobacter luteus</name>
    <dbReference type="NCBI Taxonomy" id="2259619"/>
    <lineage>
        <taxon>Bacteria</taxon>
        <taxon>Pseudomonadati</taxon>
        <taxon>Bacteroidota</taxon>
        <taxon>Cytophagia</taxon>
        <taxon>Cytophagales</taxon>
        <taxon>Spirosomataceae</taxon>
        <taxon>Dyadobacter</taxon>
    </lineage>
</organism>
<dbReference type="SUPFAM" id="SSF55874">
    <property type="entry name" value="ATPase domain of HSP90 chaperone/DNA topoisomerase II/histidine kinase"/>
    <property type="match status" value="1"/>
</dbReference>
<dbReference type="OrthoDB" id="613934at2"/>
<evidence type="ECO:0000256" key="1">
    <source>
        <dbReference type="ARBA" id="ARBA00000085"/>
    </source>
</evidence>
<dbReference type="InterPro" id="IPR003594">
    <property type="entry name" value="HATPase_dom"/>
</dbReference>
<keyword evidence="10" id="KW-0812">Transmembrane</keyword>
<keyword evidence="3" id="KW-0597">Phosphoprotein</keyword>
<keyword evidence="8" id="KW-0902">Two-component regulatory system</keyword>
<comment type="catalytic activity">
    <reaction evidence="1">
        <text>ATP + protein L-histidine = ADP + protein N-phospho-L-histidine.</text>
        <dbReference type="EC" id="2.7.13.3"/>
    </reaction>
</comment>
<dbReference type="PANTHER" id="PTHR24421">
    <property type="entry name" value="NITRATE/NITRITE SENSOR PROTEIN NARX-RELATED"/>
    <property type="match status" value="1"/>
</dbReference>
<evidence type="ECO:0000313" key="12">
    <source>
        <dbReference type="EMBL" id="REA59734.1"/>
    </source>
</evidence>
<evidence type="ECO:0000256" key="8">
    <source>
        <dbReference type="ARBA" id="ARBA00023012"/>
    </source>
</evidence>
<evidence type="ECO:0000256" key="2">
    <source>
        <dbReference type="ARBA" id="ARBA00012438"/>
    </source>
</evidence>
<dbReference type="SUPFAM" id="SSF48452">
    <property type="entry name" value="TPR-like"/>
    <property type="match status" value="2"/>
</dbReference>
<dbReference type="GO" id="GO:0005524">
    <property type="term" value="F:ATP binding"/>
    <property type="evidence" value="ECO:0007669"/>
    <property type="project" value="UniProtKB-KW"/>
</dbReference>
<evidence type="ECO:0000256" key="3">
    <source>
        <dbReference type="ARBA" id="ARBA00022553"/>
    </source>
</evidence>
<comment type="caution">
    <text evidence="12">The sequence shown here is derived from an EMBL/GenBank/DDBJ whole genome shotgun (WGS) entry which is preliminary data.</text>
</comment>
<keyword evidence="9" id="KW-0802">TPR repeat</keyword>
<evidence type="ECO:0000256" key="4">
    <source>
        <dbReference type="ARBA" id="ARBA00022679"/>
    </source>
</evidence>
<accession>A0A3D8Y8S8</accession>
<reference evidence="12 13" key="1">
    <citation type="submission" date="2018-07" db="EMBL/GenBank/DDBJ databases">
        <title>Dyadobacter roseus sp. nov., isolated from rose rhizosphere soil.</title>
        <authorList>
            <person name="Chen L."/>
        </authorList>
    </citation>
    <scope>NUCLEOTIDE SEQUENCE [LARGE SCALE GENOMIC DNA]</scope>
    <source>
        <strain evidence="12 13">RS19</strain>
    </source>
</reference>
<feature type="repeat" description="TPR" evidence="9">
    <location>
        <begin position="252"/>
        <end position="285"/>
    </location>
</feature>
<dbReference type="Pfam" id="PF13424">
    <property type="entry name" value="TPR_12"/>
    <property type="match status" value="1"/>
</dbReference>
<evidence type="ECO:0000256" key="10">
    <source>
        <dbReference type="SAM" id="Phobius"/>
    </source>
</evidence>
<dbReference type="GO" id="GO:0000155">
    <property type="term" value="F:phosphorelay sensor kinase activity"/>
    <property type="evidence" value="ECO:0007669"/>
    <property type="project" value="InterPro"/>
</dbReference>
<evidence type="ECO:0000313" key="13">
    <source>
        <dbReference type="Proteomes" id="UP000256373"/>
    </source>
</evidence>
<dbReference type="SMART" id="SM00387">
    <property type="entry name" value="HATPase_c"/>
    <property type="match status" value="1"/>
</dbReference>
<evidence type="ECO:0000259" key="11">
    <source>
        <dbReference type="PROSITE" id="PS50109"/>
    </source>
</evidence>
<feature type="domain" description="Histidine kinase" evidence="11">
    <location>
        <begin position="407"/>
        <end position="598"/>
    </location>
</feature>
<dbReference type="Pfam" id="PF02518">
    <property type="entry name" value="HATPase_c"/>
    <property type="match status" value="1"/>
</dbReference>
<dbReference type="PANTHER" id="PTHR24421:SF10">
    <property type="entry name" value="NITRATE_NITRITE SENSOR PROTEIN NARQ"/>
    <property type="match status" value="1"/>
</dbReference>
<dbReference type="InterPro" id="IPR019734">
    <property type="entry name" value="TPR_rpt"/>
</dbReference>
<dbReference type="CDD" id="cd16917">
    <property type="entry name" value="HATPase_UhpB-NarQ-NarX-like"/>
    <property type="match status" value="1"/>
</dbReference>
<dbReference type="InterPro" id="IPR011712">
    <property type="entry name" value="Sig_transdc_His_kin_sub3_dim/P"/>
</dbReference>
<dbReference type="RefSeq" id="WP_115832151.1">
    <property type="nucleotide sequence ID" value="NZ_QNUL01000014.1"/>
</dbReference>
<keyword evidence="5" id="KW-0547">Nucleotide-binding</keyword>
<dbReference type="Proteomes" id="UP000256373">
    <property type="component" value="Unassembled WGS sequence"/>
</dbReference>
<keyword evidence="10" id="KW-1133">Transmembrane helix</keyword>
<dbReference type="Pfam" id="PF07730">
    <property type="entry name" value="HisKA_3"/>
    <property type="match status" value="1"/>
</dbReference>
<feature type="transmembrane region" description="Helical" evidence="10">
    <location>
        <begin position="364"/>
        <end position="381"/>
    </location>
</feature>
<dbReference type="PROSITE" id="PS50005">
    <property type="entry name" value="TPR"/>
    <property type="match status" value="1"/>
</dbReference>
<keyword evidence="6 12" id="KW-0418">Kinase</keyword>
<proteinExistence type="predicted"/>
<dbReference type="InterPro" id="IPR011990">
    <property type="entry name" value="TPR-like_helical_dom_sf"/>
</dbReference>
<dbReference type="GO" id="GO:0016020">
    <property type="term" value="C:membrane"/>
    <property type="evidence" value="ECO:0007669"/>
    <property type="project" value="InterPro"/>
</dbReference>
<dbReference type="InterPro" id="IPR036890">
    <property type="entry name" value="HATPase_C_sf"/>
</dbReference>
<keyword evidence="10" id="KW-0472">Membrane</keyword>
<dbReference type="AlphaFoldDB" id="A0A3D8Y8S8"/>
<evidence type="ECO:0000256" key="6">
    <source>
        <dbReference type="ARBA" id="ARBA00022777"/>
    </source>
</evidence>
<dbReference type="EC" id="2.7.13.3" evidence="2"/>
<evidence type="ECO:0000256" key="7">
    <source>
        <dbReference type="ARBA" id="ARBA00022840"/>
    </source>
</evidence>
<keyword evidence="13" id="KW-1185">Reference proteome</keyword>
<dbReference type="Gene3D" id="3.30.565.10">
    <property type="entry name" value="Histidine kinase-like ATPase, C-terminal domain"/>
    <property type="match status" value="1"/>
</dbReference>
<dbReference type="Gene3D" id="1.25.40.10">
    <property type="entry name" value="Tetratricopeptide repeat domain"/>
    <property type="match status" value="1"/>
</dbReference>
<keyword evidence="4" id="KW-0808">Transferase</keyword>
<dbReference type="GO" id="GO:0046983">
    <property type="term" value="F:protein dimerization activity"/>
    <property type="evidence" value="ECO:0007669"/>
    <property type="project" value="InterPro"/>
</dbReference>
<dbReference type="PROSITE" id="PS50109">
    <property type="entry name" value="HIS_KIN"/>
    <property type="match status" value="1"/>
</dbReference>
<dbReference type="InterPro" id="IPR005467">
    <property type="entry name" value="His_kinase_dom"/>
</dbReference>
<protein>
    <recommendedName>
        <fullName evidence="2">histidine kinase</fullName>
        <ecNumber evidence="2">2.7.13.3</ecNumber>
    </recommendedName>
</protein>
<dbReference type="EMBL" id="QNUL01000014">
    <property type="protein sequence ID" value="REA59734.1"/>
    <property type="molecule type" value="Genomic_DNA"/>
</dbReference>
<dbReference type="Gene3D" id="1.20.5.1930">
    <property type="match status" value="1"/>
</dbReference>
<keyword evidence="7" id="KW-0067">ATP-binding</keyword>
<dbReference type="SMART" id="SM00028">
    <property type="entry name" value="TPR"/>
    <property type="match status" value="4"/>
</dbReference>
<evidence type="ECO:0000256" key="9">
    <source>
        <dbReference type="PROSITE-ProRule" id="PRU00339"/>
    </source>
</evidence>
<gene>
    <name evidence="12" type="ORF">DSL64_17185</name>
</gene>
<name>A0A3D8Y8S8_9BACT</name>
<evidence type="ECO:0000256" key="5">
    <source>
        <dbReference type="ARBA" id="ARBA00022741"/>
    </source>
</evidence>
<sequence>MITLYRLGLLFSIFIFLAAVKCSPVNNESAPVQESAAFDEKHQSDFAKDTADVLGYLSLAHSQLYLDAEKAIVNAKLVLKLSQKHQWNKGKILAYNLLSTFYLMDGSYDVLRELSNETLLLSRKVKMPIYNAHARRFMAESYSEYRQWDSAQVNYERALKVFVEMKDDSSRALCLENMGNMWRERDKIDIATAHYEQAYNIFKGLHMESNMGSVLESWGYMYVRLNQHEIAEKYLLDALTLSQKSKNLFGEISVLNNLGNSYYWEKKYDKAIDACQKALKYSRQYHTTQQTNWAHQTLGRAYKEKNMLEEAMYYNENAYIARRKIHDDYIQRQYTMYQLMFENQQMDSAIQKRTIEQQEQVQRFLIGLTCLIIAFAAFLWYNNKKLRRKNAEIQEAMAQGQALERKRVAAELHDHLGGTLASLNWYLFGIDKKALPDNDQKIYNRVHEMVNAAYKEVRSLSHNLLPAELEEQGLTVALARLTSKLNDNKSIAFTFDNNVDQKRYGTKTEFELYSIVLELANNIIKHSKASIANISLNEVSKTIHLIVTDNGTGFDKSAKSGMGLFNIKNRVESLSGKIKINENFDSGTRIEIEIPITNR</sequence>
<dbReference type="InterPro" id="IPR050482">
    <property type="entry name" value="Sensor_HK_TwoCompSys"/>
</dbReference>